<dbReference type="GO" id="GO:0071013">
    <property type="term" value="C:catalytic step 2 spliceosome"/>
    <property type="evidence" value="ECO:0007669"/>
    <property type="project" value="TreeGrafter"/>
</dbReference>
<feature type="compositionally biased region" description="Basic and acidic residues" evidence="3">
    <location>
        <begin position="268"/>
        <end position="281"/>
    </location>
</feature>
<feature type="compositionally biased region" description="Basic and acidic residues" evidence="3">
    <location>
        <begin position="293"/>
        <end position="329"/>
    </location>
</feature>
<dbReference type="PROSITE" id="PS50102">
    <property type="entry name" value="RRM"/>
    <property type="match status" value="1"/>
</dbReference>
<comment type="caution">
    <text evidence="5">The sequence shown here is derived from an EMBL/GenBank/DDBJ whole genome shotgun (WGS) entry which is preliminary data.</text>
</comment>
<dbReference type="InterPro" id="IPR051847">
    <property type="entry name" value="RNA_proc/Spliceosome_comp"/>
</dbReference>
<dbReference type="InterPro" id="IPR000504">
    <property type="entry name" value="RRM_dom"/>
</dbReference>
<dbReference type="SMART" id="SM00360">
    <property type="entry name" value="RRM"/>
    <property type="match status" value="1"/>
</dbReference>
<dbReference type="SUPFAM" id="SSF54928">
    <property type="entry name" value="RNA-binding domain, RBD"/>
    <property type="match status" value="1"/>
</dbReference>
<dbReference type="EMBL" id="QZAT01000005">
    <property type="protein sequence ID" value="THX34475.1"/>
    <property type="molecule type" value="Genomic_DNA"/>
</dbReference>
<proteinExistence type="predicted"/>
<evidence type="ECO:0000313" key="6">
    <source>
        <dbReference type="Proteomes" id="UP000310374"/>
    </source>
</evidence>
<dbReference type="InterPro" id="IPR012677">
    <property type="entry name" value="Nucleotide-bd_a/b_plait_sf"/>
</dbReference>
<evidence type="ECO:0000256" key="3">
    <source>
        <dbReference type="SAM" id="MobiDB-lite"/>
    </source>
</evidence>
<evidence type="ECO:0000259" key="4">
    <source>
        <dbReference type="PROSITE" id="PS50102"/>
    </source>
</evidence>
<sequence>MFTAAWSGWHPASPPWAAFTCNHQGLDWSVIVNFFPSVANPSHIAMNQIKQVQRLNERELEKVVPSNASWHTDYRDTAYIYVGGLNLDLSEGDIITIFSQYGEPVWIRLMRDKETGKSRGFCWLKYEDQRSCDLAVDNLGGATVMGKMLAVDHTRYKKRDDEDEDEGYVGQDKQIAGAEAEDSEAEEERRPLIKEELELAKLMRDMEDDDPMKAYMIEQKKEEVEKALKKVSSSSSRKHDDSRREKRHHRSRRDHSGEDRHRRHRRGSSRDIEDDRRDRKDAHRSHRRRSNSPRRDRSESPRKISYRSTKDRDDSPPRRERDSRRREYTRSPTPPTRDRDYKRKERRRSSTPPRRRDDSRSISPRPRR</sequence>
<dbReference type="Pfam" id="PF00076">
    <property type="entry name" value="RRM_1"/>
    <property type="match status" value="1"/>
</dbReference>
<feature type="region of interest" description="Disordered" evidence="3">
    <location>
        <begin position="220"/>
        <end position="368"/>
    </location>
</feature>
<feature type="compositionally biased region" description="Basic residues" evidence="3">
    <location>
        <begin position="282"/>
        <end position="292"/>
    </location>
</feature>
<dbReference type="InterPro" id="IPR045844">
    <property type="entry name" value="RRM_Ist3-like"/>
</dbReference>
<dbReference type="Proteomes" id="UP000310374">
    <property type="component" value="Unassembled WGS sequence"/>
</dbReference>
<feature type="region of interest" description="Disordered" evidence="3">
    <location>
        <begin position="156"/>
        <end position="192"/>
    </location>
</feature>
<evidence type="ECO:0000256" key="2">
    <source>
        <dbReference type="PROSITE-ProRule" id="PRU00176"/>
    </source>
</evidence>
<gene>
    <name evidence="5" type="ORF">D6D12_00825</name>
</gene>
<reference evidence="5 6" key="1">
    <citation type="submission" date="2018-10" db="EMBL/GenBank/DDBJ databases">
        <title>Fifty Aureobasidium pullulans genomes reveal a recombining polyextremotolerant generalist.</title>
        <authorList>
            <person name="Gostincar C."/>
            <person name="Turk M."/>
            <person name="Zajc J."/>
            <person name="Gunde-Cimerman N."/>
        </authorList>
    </citation>
    <scope>NUCLEOTIDE SEQUENCE [LARGE SCALE GENOMIC DNA]</scope>
    <source>
        <strain evidence="5 6">EXF-10081</strain>
    </source>
</reference>
<dbReference type="PANTHER" id="PTHR45880:SF1">
    <property type="entry name" value="RNA-BINDING MOTIF PROTEIN, X-LINKED 2"/>
    <property type="match status" value="1"/>
</dbReference>
<dbReference type="PANTHER" id="PTHR45880">
    <property type="entry name" value="RNA-BINDING MOTIF PROTEIN, X-LINKED 2"/>
    <property type="match status" value="1"/>
</dbReference>
<protein>
    <recommendedName>
        <fullName evidence="4">RRM domain-containing protein</fullName>
    </recommendedName>
</protein>
<keyword evidence="1 2" id="KW-0694">RNA-binding</keyword>
<feature type="domain" description="RRM" evidence="4">
    <location>
        <begin position="78"/>
        <end position="156"/>
    </location>
</feature>
<name>A0AB74K5K0_AURPU</name>
<dbReference type="CDD" id="cd12411">
    <property type="entry name" value="RRM_ist3_like"/>
    <property type="match status" value="1"/>
</dbReference>
<dbReference type="AlphaFoldDB" id="A0AB74K5K0"/>
<evidence type="ECO:0000256" key="1">
    <source>
        <dbReference type="ARBA" id="ARBA00022884"/>
    </source>
</evidence>
<dbReference type="GO" id="GO:0003723">
    <property type="term" value="F:RNA binding"/>
    <property type="evidence" value="ECO:0007669"/>
    <property type="project" value="UniProtKB-UniRule"/>
</dbReference>
<dbReference type="GO" id="GO:0005686">
    <property type="term" value="C:U2 snRNP"/>
    <property type="evidence" value="ECO:0007669"/>
    <property type="project" value="TreeGrafter"/>
</dbReference>
<accession>A0AB74K5K0</accession>
<organism evidence="5 6">
    <name type="scientific">Aureobasidium pullulans</name>
    <name type="common">Black yeast</name>
    <name type="synonym">Pullularia pullulans</name>
    <dbReference type="NCBI Taxonomy" id="5580"/>
    <lineage>
        <taxon>Eukaryota</taxon>
        <taxon>Fungi</taxon>
        <taxon>Dikarya</taxon>
        <taxon>Ascomycota</taxon>
        <taxon>Pezizomycotina</taxon>
        <taxon>Dothideomycetes</taxon>
        <taxon>Dothideomycetidae</taxon>
        <taxon>Dothideales</taxon>
        <taxon>Saccotheciaceae</taxon>
        <taxon>Aureobasidium</taxon>
    </lineage>
</organism>
<dbReference type="Gene3D" id="3.30.70.330">
    <property type="match status" value="1"/>
</dbReference>
<dbReference type="GO" id="GO:0071011">
    <property type="term" value="C:precatalytic spliceosome"/>
    <property type="evidence" value="ECO:0007669"/>
    <property type="project" value="TreeGrafter"/>
</dbReference>
<dbReference type="InterPro" id="IPR035979">
    <property type="entry name" value="RBD_domain_sf"/>
</dbReference>
<evidence type="ECO:0000313" key="5">
    <source>
        <dbReference type="EMBL" id="THX34475.1"/>
    </source>
</evidence>
<dbReference type="GO" id="GO:0000398">
    <property type="term" value="P:mRNA splicing, via spliceosome"/>
    <property type="evidence" value="ECO:0007669"/>
    <property type="project" value="InterPro"/>
</dbReference>